<comment type="caution">
    <text evidence="2">The sequence shown here is derived from an EMBL/GenBank/DDBJ whole genome shotgun (WGS) entry which is preliminary data.</text>
</comment>
<dbReference type="PRINTS" id="PR00111">
    <property type="entry name" value="ABHYDROLASE"/>
</dbReference>
<dbReference type="EMBL" id="PYAV01000006">
    <property type="protein sequence ID" value="PSL45833.1"/>
    <property type="molecule type" value="Genomic_DNA"/>
</dbReference>
<keyword evidence="3" id="KW-1185">Reference proteome</keyword>
<dbReference type="PANTHER" id="PTHR43433:SF1">
    <property type="entry name" value="BLL5160 PROTEIN"/>
    <property type="match status" value="1"/>
</dbReference>
<sequence length="258" mass="27803">MAEVISRGTRLTYSLWGQGPALGFFHPPAMGAVTFWQQHPLRANHRLLLLNARGHGGSESGAVAVTLAQWAEDMKHAADQEGIDRLTLVGYSNGGMAALTFAQLYPERTKGLVLVGGFPEAASFLLQKEFELGLQVANHAWMNLLGSVLGAAHTSHPGHRQAIRQTVAQADPLAVKALYQHSLSVSVESALDELKVPVTLVYGTGDKYVHGYQLLFEKGLAPGQLETVLVGGVMHQVPTRQPAALNAILSDFESRRVL</sequence>
<dbReference type="Gene3D" id="3.40.50.1820">
    <property type="entry name" value="alpha/beta hydrolase"/>
    <property type="match status" value="1"/>
</dbReference>
<dbReference type="InterPro" id="IPR050471">
    <property type="entry name" value="AB_hydrolase"/>
</dbReference>
<dbReference type="Pfam" id="PF00561">
    <property type="entry name" value="Abhydrolase_1"/>
    <property type="match status" value="1"/>
</dbReference>
<dbReference type="OrthoDB" id="9805423at2"/>
<feature type="domain" description="AB hydrolase-1" evidence="1">
    <location>
        <begin position="38"/>
        <end position="228"/>
    </location>
</feature>
<dbReference type="Proteomes" id="UP000242310">
    <property type="component" value="Unassembled WGS sequence"/>
</dbReference>
<gene>
    <name evidence="2" type="ORF">B0H94_10688</name>
</gene>
<organism evidence="2 3">
    <name type="scientific">Salsuginibacillus halophilus</name>
    <dbReference type="NCBI Taxonomy" id="517424"/>
    <lineage>
        <taxon>Bacteria</taxon>
        <taxon>Bacillati</taxon>
        <taxon>Bacillota</taxon>
        <taxon>Bacilli</taxon>
        <taxon>Bacillales</taxon>
        <taxon>Bacillaceae</taxon>
        <taxon>Salsuginibacillus</taxon>
    </lineage>
</organism>
<dbReference type="InterPro" id="IPR029058">
    <property type="entry name" value="AB_hydrolase_fold"/>
</dbReference>
<protein>
    <submittedName>
        <fullName evidence="2">Pimeloyl-ACP methyl ester carboxylesterase</fullName>
    </submittedName>
</protein>
<dbReference type="PANTHER" id="PTHR43433">
    <property type="entry name" value="HYDROLASE, ALPHA/BETA FOLD FAMILY PROTEIN"/>
    <property type="match status" value="1"/>
</dbReference>
<evidence type="ECO:0000313" key="3">
    <source>
        <dbReference type="Proteomes" id="UP000242310"/>
    </source>
</evidence>
<name>A0A2P8HHY6_9BACI</name>
<reference evidence="2 3" key="1">
    <citation type="submission" date="2018-03" db="EMBL/GenBank/DDBJ databases">
        <title>Genomic Encyclopedia of Type Strains, Phase III (KMG-III): the genomes of soil and plant-associated and newly described type strains.</title>
        <authorList>
            <person name="Whitman W."/>
        </authorList>
    </citation>
    <scope>NUCLEOTIDE SEQUENCE [LARGE SCALE GENOMIC DNA]</scope>
    <source>
        <strain evidence="2 3">CGMCC 1.07653</strain>
    </source>
</reference>
<dbReference type="SUPFAM" id="SSF53474">
    <property type="entry name" value="alpha/beta-Hydrolases"/>
    <property type="match status" value="1"/>
</dbReference>
<dbReference type="RefSeq" id="WP_106588510.1">
    <property type="nucleotide sequence ID" value="NZ_PYAV01000006.1"/>
</dbReference>
<dbReference type="AlphaFoldDB" id="A0A2P8HHY6"/>
<evidence type="ECO:0000313" key="2">
    <source>
        <dbReference type="EMBL" id="PSL45833.1"/>
    </source>
</evidence>
<evidence type="ECO:0000259" key="1">
    <source>
        <dbReference type="Pfam" id="PF00561"/>
    </source>
</evidence>
<accession>A0A2P8HHY6</accession>
<dbReference type="InterPro" id="IPR000073">
    <property type="entry name" value="AB_hydrolase_1"/>
</dbReference>
<proteinExistence type="predicted"/>